<dbReference type="Proteomes" id="UP001234989">
    <property type="component" value="Chromosome 3"/>
</dbReference>
<evidence type="ECO:0000259" key="1">
    <source>
        <dbReference type="Pfam" id="PF17921"/>
    </source>
</evidence>
<accession>A0AAF0QD51</accession>
<sequence length="131" mass="15180">MVYFVNRVAYVFLMWVKLRQQILTEAHNSRYSIHPGATKMYCDLREVFWWNCMKRDIADFVAKCCNCQQVKVEHQKLVDRGPQKNTAFLDLVQEPRKPPTVRDLSHDLHRVSLGSLMILGLVLCQGDSLGA</sequence>
<proteinExistence type="predicted"/>
<dbReference type="Pfam" id="PF17921">
    <property type="entry name" value="Integrase_H2C2"/>
    <property type="match status" value="1"/>
</dbReference>
<keyword evidence="3" id="KW-1185">Reference proteome</keyword>
<dbReference type="Gene3D" id="1.10.340.70">
    <property type="match status" value="1"/>
</dbReference>
<organism evidence="2 3">
    <name type="scientific">Solanum verrucosum</name>
    <dbReference type="NCBI Taxonomy" id="315347"/>
    <lineage>
        <taxon>Eukaryota</taxon>
        <taxon>Viridiplantae</taxon>
        <taxon>Streptophyta</taxon>
        <taxon>Embryophyta</taxon>
        <taxon>Tracheophyta</taxon>
        <taxon>Spermatophyta</taxon>
        <taxon>Magnoliopsida</taxon>
        <taxon>eudicotyledons</taxon>
        <taxon>Gunneridae</taxon>
        <taxon>Pentapetalae</taxon>
        <taxon>asterids</taxon>
        <taxon>lamiids</taxon>
        <taxon>Solanales</taxon>
        <taxon>Solanaceae</taxon>
        <taxon>Solanoideae</taxon>
        <taxon>Solaneae</taxon>
        <taxon>Solanum</taxon>
    </lineage>
</organism>
<reference evidence="2" key="1">
    <citation type="submission" date="2023-08" db="EMBL/GenBank/DDBJ databases">
        <title>A de novo genome assembly of Solanum verrucosum Schlechtendal, a Mexican diploid species geographically isolated from the other diploid A-genome species in potato relatives.</title>
        <authorList>
            <person name="Hosaka K."/>
        </authorList>
    </citation>
    <scope>NUCLEOTIDE SEQUENCE</scope>
    <source>
        <tissue evidence="2">Young leaves</tissue>
    </source>
</reference>
<protein>
    <recommendedName>
        <fullName evidence="1">Integrase zinc-binding domain-containing protein</fullName>
    </recommendedName>
</protein>
<name>A0AAF0QD51_SOLVR</name>
<dbReference type="InterPro" id="IPR041588">
    <property type="entry name" value="Integrase_H2C2"/>
</dbReference>
<evidence type="ECO:0000313" key="3">
    <source>
        <dbReference type="Proteomes" id="UP001234989"/>
    </source>
</evidence>
<evidence type="ECO:0000313" key="2">
    <source>
        <dbReference type="EMBL" id="WMV19110.1"/>
    </source>
</evidence>
<gene>
    <name evidence="2" type="ORF">MTR67_012495</name>
</gene>
<dbReference type="InterPro" id="IPR052160">
    <property type="entry name" value="Gypsy_RT_Integrase-like"/>
</dbReference>
<dbReference type="AlphaFoldDB" id="A0AAF0QD51"/>
<dbReference type="PANTHER" id="PTHR47266">
    <property type="entry name" value="ENDONUCLEASE-RELATED"/>
    <property type="match status" value="1"/>
</dbReference>
<feature type="domain" description="Integrase zinc-binding" evidence="1">
    <location>
        <begin position="17"/>
        <end position="72"/>
    </location>
</feature>
<dbReference type="EMBL" id="CP133614">
    <property type="protein sequence ID" value="WMV19110.1"/>
    <property type="molecule type" value="Genomic_DNA"/>
</dbReference>